<keyword evidence="3" id="KW-0540">Nuclease</keyword>
<dbReference type="HOGENOM" id="CLU_118482_5_3_0"/>
<proteinExistence type="inferred from homology"/>
<dbReference type="EMBL" id="DF820466">
    <property type="protein sequence ID" value="GAK57682.1"/>
    <property type="molecule type" value="Genomic_DNA"/>
</dbReference>
<dbReference type="STRING" id="1499967.U27_04649"/>
<evidence type="ECO:0000256" key="1">
    <source>
        <dbReference type="ARBA" id="ARBA00001946"/>
    </source>
</evidence>
<gene>
    <name evidence="9" type="ORF">U27_04649</name>
</gene>
<dbReference type="AlphaFoldDB" id="A0A081BZC7"/>
<dbReference type="InterPro" id="IPR002716">
    <property type="entry name" value="PIN_dom"/>
</dbReference>
<keyword evidence="4" id="KW-0479">Metal-binding</keyword>
<evidence type="ECO:0000256" key="4">
    <source>
        <dbReference type="ARBA" id="ARBA00022723"/>
    </source>
</evidence>
<evidence type="ECO:0000256" key="5">
    <source>
        <dbReference type="ARBA" id="ARBA00022801"/>
    </source>
</evidence>
<dbReference type="PANTHER" id="PTHR33653:SF1">
    <property type="entry name" value="RIBONUCLEASE VAPC2"/>
    <property type="match status" value="1"/>
</dbReference>
<keyword evidence="5" id="KW-0378">Hydrolase</keyword>
<sequence>MGILIDTNILIEAEKERIVLTEKIQGRKDDQGFVSVITASELLHGVWRATNLRIRTKRSAFVEAILKQFPILPIDLQIVRKHAQIWAELKSKGTVIGLHDTWIAATCLVHQHTLATTNVREFNRIQGLQVECW</sequence>
<dbReference type="GO" id="GO:0016787">
    <property type="term" value="F:hydrolase activity"/>
    <property type="evidence" value="ECO:0007669"/>
    <property type="project" value="UniProtKB-KW"/>
</dbReference>
<evidence type="ECO:0000313" key="9">
    <source>
        <dbReference type="EMBL" id="GAK57682.1"/>
    </source>
</evidence>
<dbReference type="SUPFAM" id="SSF88723">
    <property type="entry name" value="PIN domain-like"/>
    <property type="match status" value="1"/>
</dbReference>
<comment type="similarity">
    <text evidence="7">Belongs to the PINc/VapC protein family.</text>
</comment>
<evidence type="ECO:0000256" key="3">
    <source>
        <dbReference type="ARBA" id="ARBA00022722"/>
    </source>
</evidence>
<organism evidence="9">
    <name type="scientific">Vecturithrix granuli</name>
    <dbReference type="NCBI Taxonomy" id="1499967"/>
    <lineage>
        <taxon>Bacteria</taxon>
        <taxon>Candidatus Moduliflexota</taxon>
        <taxon>Candidatus Vecturitrichia</taxon>
        <taxon>Candidatus Vecturitrichales</taxon>
        <taxon>Candidatus Vecturitrichaceae</taxon>
        <taxon>Candidatus Vecturithrix</taxon>
    </lineage>
</organism>
<dbReference type="Proteomes" id="UP000030661">
    <property type="component" value="Unassembled WGS sequence"/>
</dbReference>
<dbReference type="InterPro" id="IPR029060">
    <property type="entry name" value="PIN-like_dom_sf"/>
</dbReference>
<dbReference type="GO" id="GO:0004518">
    <property type="term" value="F:nuclease activity"/>
    <property type="evidence" value="ECO:0007669"/>
    <property type="project" value="UniProtKB-KW"/>
</dbReference>
<keyword evidence="6" id="KW-0460">Magnesium</keyword>
<comment type="cofactor">
    <cofactor evidence="1">
        <name>Mg(2+)</name>
        <dbReference type="ChEBI" id="CHEBI:18420"/>
    </cofactor>
</comment>
<dbReference type="eggNOG" id="COG1487">
    <property type="taxonomic scope" value="Bacteria"/>
</dbReference>
<dbReference type="Gene3D" id="3.40.50.1010">
    <property type="entry name" value="5'-nuclease"/>
    <property type="match status" value="1"/>
</dbReference>
<dbReference type="PANTHER" id="PTHR33653">
    <property type="entry name" value="RIBONUCLEASE VAPC2"/>
    <property type="match status" value="1"/>
</dbReference>
<keyword evidence="2" id="KW-1277">Toxin-antitoxin system</keyword>
<dbReference type="CDD" id="cd18733">
    <property type="entry name" value="PIN_RfVapC1-like"/>
    <property type="match status" value="1"/>
</dbReference>
<dbReference type="GO" id="GO:0046872">
    <property type="term" value="F:metal ion binding"/>
    <property type="evidence" value="ECO:0007669"/>
    <property type="project" value="UniProtKB-KW"/>
</dbReference>
<dbReference type="Pfam" id="PF01850">
    <property type="entry name" value="PIN"/>
    <property type="match status" value="1"/>
</dbReference>
<protein>
    <submittedName>
        <fullName evidence="9">Toxin of toxin-antitoxin system VapC</fullName>
    </submittedName>
</protein>
<reference evidence="9" key="1">
    <citation type="journal article" date="2015" name="PeerJ">
        <title>First genomic representation of candidate bacterial phylum KSB3 points to enhanced environmental sensing as a trigger of wastewater bulking.</title>
        <authorList>
            <person name="Sekiguchi Y."/>
            <person name="Ohashi A."/>
            <person name="Parks D.H."/>
            <person name="Yamauchi T."/>
            <person name="Tyson G.W."/>
            <person name="Hugenholtz P."/>
        </authorList>
    </citation>
    <scope>NUCLEOTIDE SEQUENCE [LARGE SCALE GENOMIC DNA]</scope>
</reference>
<accession>A0A081BZC7</accession>
<keyword evidence="10" id="KW-1185">Reference proteome</keyword>
<name>A0A081BZC7_VECG1</name>
<evidence type="ECO:0000313" key="10">
    <source>
        <dbReference type="Proteomes" id="UP000030661"/>
    </source>
</evidence>
<dbReference type="InterPro" id="IPR050556">
    <property type="entry name" value="Type_II_TA_system_RNase"/>
</dbReference>
<feature type="domain" description="PIN" evidence="8">
    <location>
        <begin position="3"/>
        <end position="126"/>
    </location>
</feature>
<evidence type="ECO:0000256" key="7">
    <source>
        <dbReference type="ARBA" id="ARBA00038093"/>
    </source>
</evidence>
<evidence type="ECO:0000259" key="8">
    <source>
        <dbReference type="Pfam" id="PF01850"/>
    </source>
</evidence>
<evidence type="ECO:0000256" key="2">
    <source>
        <dbReference type="ARBA" id="ARBA00022649"/>
    </source>
</evidence>
<evidence type="ECO:0000256" key="6">
    <source>
        <dbReference type="ARBA" id="ARBA00022842"/>
    </source>
</evidence>